<dbReference type="GO" id="GO:0005737">
    <property type="term" value="C:cytoplasm"/>
    <property type="evidence" value="ECO:0007669"/>
    <property type="project" value="TreeGrafter"/>
</dbReference>
<dbReference type="PANTHER" id="PTHR46461">
    <property type="entry name" value="KELCH DOMAIN-CONTAINING PROTEIN 3"/>
    <property type="match status" value="1"/>
</dbReference>
<keyword evidence="1" id="KW-0880">Kelch repeat</keyword>
<dbReference type="SUPFAM" id="SSF117281">
    <property type="entry name" value="Kelch motif"/>
    <property type="match status" value="1"/>
</dbReference>
<dbReference type="OrthoDB" id="432528at2759"/>
<dbReference type="AlphaFoldDB" id="A0A210QHA1"/>
<comment type="caution">
    <text evidence="2">The sequence shown here is derived from an EMBL/GenBank/DDBJ whole genome shotgun (WGS) entry which is preliminary data.</text>
</comment>
<evidence type="ECO:0000256" key="1">
    <source>
        <dbReference type="ARBA" id="ARBA00022441"/>
    </source>
</evidence>
<dbReference type="InterPro" id="IPR015915">
    <property type="entry name" value="Kelch-typ_b-propeller"/>
</dbReference>
<gene>
    <name evidence="2" type="ORF">KP79_PYT01235</name>
</gene>
<evidence type="ECO:0000313" key="2">
    <source>
        <dbReference type="EMBL" id="OWF48140.1"/>
    </source>
</evidence>
<dbReference type="InterPro" id="IPR052637">
    <property type="entry name" value="KLHDC3-like"/>
</dbReference>
<dbReference type="Proteomes" id="UP000242188">
    <property type="component" value="Unassembled WGS sequence"/>
</dbReference>
<dbReference type="Pfam" id="PF24681">
    <property type="entry name" value="Kelch_KLHDC2_KLHL20_DRC7"/>
    <property type="match status" value="1"/>
</dbReference>
<dbReference type="EMBL" id="NEDP02003660">
    <property type="protein sequence ID" value="OWF48140.1"/>
    <property type="molecule type" value="Genomic_DNA"/>
</dbReference>
<dbReference type="GO" id="GO:0003682">
    <property type="term" value="F:chromatin binding"/>
    <property type="evidence" value="ECO:0007669"/>
    <property type="project" value="InterPro"/>
</dbReference>
<protein>
    <submittedName>
        <fullName evidence="2">Kelch domain-containing protein 3</fullName>
    </submittedName>
</protein>
<dbReference type="Gene3D" id="2.120.10.80">
    <property type="entry name" value="Kelch-type beta propeller"/>
    <property type="match status" value="2"/>
</dbReference>
<dbReference type="PANTHER" id="PTHR46461:SF1">
    <property type="entry name" value="KELCH DOMAIN-CONTAINING PROTEIN 3"/>
    <property type="match status" value="1"/>
</dbReference>
<name>A0A210QHA1_MIZYE</name>
<organism evidence="2 3">
    <name type="scientific">Mizuhopecten yessoensis</name>
    <name type="common">Japanese scallop</name>
    <name type="synonym">Patinopecten yessoensis</name>
    <dbReference type="NCBI Taxonomy" id="6573"/>
    <lineage>
        <taxon>Eukaryota</taxon>
        <taxon>Metazoa</taxon>
        <taxon>Spiralia</taxon>
        <taxon>Lophotrochozoa</taxon>
        <taxon>Mollusca</taxon>
        <taxon>Bivalvia</taxon>
        <taxon>Autobranchia</taxon>
        <taxon>Pteriomorphia</taxon>
        <taxon>Pectinida</taxon>
        <taxon>Pectinoidea</taxon>
        <taxon>Pectinidae</taxon>
        <taxon>Mizuhopecten</taxon>
    </lineage>
</organism>
<proteinExistence type="predicted"/>
<keyword evidence="3" id="KW-1185">Reference proteome</keyword>
<evidence type="ECO:0000313" key="3">
    <source>
        <dbReference type="Proteomes" id="UP000242188"/>
    </source>
</evidence>
<dbReference type="SMART" id="SM00612">
    <property type="entry name" value="Kelch"/>
    <property type="match status" value="3"/>
</dbReference>
<dbReference type="FunFam" id="2.120.10.80:FF:000134">
    <property type="entry name" value="Kelch domain-containing protein, putative"/>
    <property type="match status" value="1"/>
</dbReference>
<accession>A0A210QHA1</accession>
<sequence length="381" mass="43018">MQRWTVNLEGGPRRVNHAAVAIRDRIFSFGGYCTGEDYETTRPMDVHILDTVSLRWTLLPIPKLNDPQYSLSPYQRYGHTAVAYEDNAYVWGGRNDVDGACSILFCFDSTKLKWSCPETGGKIPIARDGHSACVINNKMFIFGGYEEEVDRFSNEIHALDFSTLSWSAVHPKGTPAIWRDFHTATGVGNNMYIFGGRSDEGGDIFTNKEIYCNKIQVFDTMTNTWHEPVTLGTPPVGRRSHSAFVFKDNLYIFGGYSGKHDMHFKDVFKFDPVKMQWSTIKVKGQGPCARRRQCCCVIDTKVFLFGGTSPTPNSESTNTEKDLTDHSDLHVLDFAPSLKTLCQIAVIEHKLETQCLPSFLRWEISVMTTDNQITKPHNNNG</sequence>
<reference evidence="2 3" key="1">
    <citation type="journal article" date="2017" name="Nat. Ecol. Evol.">
        <title>Scallop genome provides insights into evolution of bilaterian karyotype and development.</title>
        <authorList>
            <person name="Wang S."/>
            <person name="Zhang J."/>
            <person name="Jiao W."/>
            <person name="Li J."/>
            <person name="Xun X."/>
            <person name="Sun Y."/>
            <person name="Guo X."/>
            <person name="Huan P."/>
            <person name="Dong B."/>
            <person name="Zhang L."/>
            <person name="Hu X."/>
            <person name="Sun X."/>
            <person name="Wang J."/>
            <person name="Zhao C."/>
            <person name="Wang Y."/>
            <person name="Wang D."/>
            <person name="Huang X."/>
            <person name="Wang R."/>
            <person name="Lv J."/>
            <person name="Li Y."/>
            <person name="Zhang Z."/>
            <person name="Liu B."/>
            <person name="Lu W."/>
            <person name="Hui Y."/>
            <person name="Liang J."/>
            <person name="Zhou Z."/>
            <person name="Hou R."/>
            <person name="Li X."/>
            <person name="Liu Y."/>
            <person name="Li H."/>
            <person name="Ning X."/>
            <person name="Lin Y."/>
            <person name="Zhao L."/>
            <person name="Xing Q."/>
            <person name="Dou J."/>
            <person name="Li Y."/>
            <person name="Mao J."/>
            <person name="Guo H."/>
            <person name="Dou H."/>
            <person name="Li T."/>
            <person name="Mu C."/>
            <person name="Jiang W."/>
            <person name="Fu Q."/>
            <person name="Fu X."/>
            <person name="Miao Y."/>
            <person name="Liu J."/>
            <person name="Yu Q."/>
            <person name="Li R."/>
            <person name="Liao H."/>
            <person name="Li X."/>
            <person name="Kong Y."/>
            <person name="Jiang Z."/>
            <person name="Chourrout D."/>
            <person name="Li R."/>
            <person name="Bao Z."/>
        </authorList>
    </citation>
    <scope>NUCLEOTIDE SEQUENCE [LARGE SCALE GENOMIC DNA]</scope>
    <source>
        <strain evidence="2 3">PY_sf001</strain>
    </source>
</reference>
<dbReference type="InterPro" id="IPR006652">
    <property type="entry name" value="Kelch_1"/>
</dbReference>
<dbReference type="STRING" id="6573.A0A210QHA1"/>